<keyword evidence="4" id="KW-0031">Aminopeptidase</keyword>
<dbReference type="GO" id="GO:0008236">
    <property type="term" value="F:serine-type peptidase activity"/>
    <property type="evidence" value="ECO:0007669"/>
    <property type="project" value="UniProtKB-KW"/>
</dbReference>
<dbReference type="Gene3D" id="1.10.246.70">
    <property type="match status" value="1"/>
</dbReference>
<protein>
    <recommendedName>
        <fullName evidence="3">Xaa-Pro dipeptidyl-peptidase</fullName>
        <ecNumber evidence="3">3.4.14.11</ecNumber>
    </recommendedName>
    <alternativeName>
        <fullName evidence="8">X-prolyl-dipeptidyl aminopeptidase</fullName>
    </alternativeName>
</protein>
<dbReference type="SUPFAM" id="SSF49785">
    <property type="entry name" value="Galactose-binding domain-like"/>
    <property type="match status" value="1"/>
</dbReference>
<evidence type="ECO:0000256" key="5">
    <source>
        <dbReference type="ARBA" id="ARBA00022670"/>
    </source>
</evidence>
<evidence type="ECO:0000256" key="4">
    <source>
        <dbReference type="ARBA" id="ARBA00022438"/>
    </source>
</evidence>
<name>A0A7W8D1K2_9FIRM</name>
<keyword evidence="7" id="KW-0720">Serine protease</keyword>
<evidence type="ECO:0000313" key="11">
    <source>
        <dbReference type="Proteomes" id="UP000539953"/>
    </source>
</evidence>
<organism evidence="10 11">
    <name type="scientific">Catenisphaera adipataccumulans</name>
    <dbReference type="NCBI Taxonomy" id="700500"/>
    <lineage>
        <taxon>Bacteria</taxon>
        <taxon>Bacillati</taxon>
        <taxon>Bacillota</taxon>
        <taxon>Erysipelotrichia</taxon>
        <taxon>Erysipelotrichales</taxon>
        <taxon>Erysipelotrichaceae</taxon>
        <taxon>Catenisphaera</taxon>
    </lineage>
</organism>
<evidence type="ECO:0000256" key="3">
    <source>
        <dbReference type="ARBA" id="ARBA00012463"/>
    </source>
</evidence>
<keyword evidence="6 10" id="KW-0378">Hydrolase</keyword>
<keyword evidence="5" id="KW-0645">Protease</keyword>
<dbReference type="GO" id="GO:0006508">
    <property type="term" value="P:proteolysis"/>
    <property type="evidence" value="ECO:0007669"/>
    <property type="project" value="UniProtKB-KW"/>
</dbReference>
<dbReference type="EC" id="3.4.14.11" evidence="3"/>
<dbReference type="Pfam" id="PF02129">
    <property type="entry name" value="Peptidase_S15"/>
    <property type="match status" value="1"/>
</dbReference>
<dbReference type="InterPro" id="IPR029058">
    <property type="entry name" value="AB_hydrolase_fold"/>
</dbReference>
<dbReference type="SMART" id="SM00939">
    <property type="entry name" value="PepX_C"/>
    <property type="match status" value="1"/>
</dbReference>
<dbReference type="SUPFAM" id="SSF53474">
    <property type="entry name" value="alpha/beta-Hydrolases"/>
    <property type="match status" value="1"/>
</dbReference>
<keyword evidence="11" id="KW-1185">Reference proteome</keyword>
<dbReference type="InterPro" id="IPR008252">
    <property type="entry name" value="Pept_S15_Xpro"/>
</dbReference>
<gene>
    <name evidence="10" type="ORF">HNQ47_001922</name>
</gene>
<dbReference type="EMBL" id="JACHHK010000009">
    <property type="protein sequence ID" value="MBB5183875.1"/>
    <property type="molecule type" value="Genomic_DNA"/>
</dbReference>
<dbReference type="InterPro" id="IPR013736">
    <property type="entry name" value="Xaa-Pro_dipept_C"/>
</dbReference>
<dbReference type="Gene3D" id="2.60.120.260">
    <property type="entry name" value="Galactose-binding domain-like"/>
    <property type="match status" value="1"/>
</dbReference>
<dbReference type="GO" id="GO:0008239">
    <property type="term" value="F:dipeptidyl-peptidase activity"/>
    <property type="evidence" value="ECO:0007669"/>
    <property type="project" value="UniProtKB-EC"/>
</dbReference>
<evidence type="ECO:0000313" key="10">
    <source>
        <dbReference type="EMBL" id="MBB5183875.1"/>
    </source>
</evidence>
<accession>A0A7W8D1K2</accession>
<evidence type="ECO:0000256" key="1">
    <source>
        <dbReference type="ARBA" id="ARBA00000123"/>
    </source>
</evidence>
<dbReference type="InterPro" id="IPR008979">
    <property type="entry name" value="Galactose-bd-like_sf"/>
</dbReference>
<dbReference type="GO" id="GO:0004177">
    <property type="term" value="F:aminopeptidase activity"/>
    <property type="evidence" value="ECO:0007669"/>
    <property type="project" value="UniProtKB-KW"/>
</dbReference>
<feature type="domain" description="Xaa-Pro dipeptidyl-peptidase C-terminal" evidence="9">
    <location>
        <begin position="358"/>
        <end position="588"/>
    </location>
</feature>
<reference evidence="10 11" key="1">
    <citation type="submission" date="2020-08" db="EMBL/GenBank/DDBJ databases">
        <title>Genomic Encyclopedia of Type Strains, Phase IV (KMG-IV): sequencing the most valuable type-strain genomes for metagenomic binning, comparative biology and taxonomic classification.</title>
        <authorList>
            <person name="Goeker M."/>
        </authorList>
    </citation>
    <scope>NUCLEOTIDE SEQUENCE [LARGE SCALE GENOMIC DNA]</scope>
    <source>
        <strain evidence="10 11">DSM 25799</strain>
    </source>
</reference>
<dbReference type="RefSeq" id="WP_183329170.1">
    <property type="nucleotide sequence ID" value="NZ_JACHHK010000009.1"/>
</dbReference>
<dbReference type="Pfam" id="PF08530">
    <property type="entry name" value="PepX_C"/>
    <property type="match status" value="1"/>
</dbReference>
<dbReference type="AlphaFoldDB" id="A0A7W8D1K2"/>
<comment type="similarity">
    <text evidence="2">Belongs to the peptidase S15 family.</text>
</comment>
<evidence type="ECO:0000256" key="6">
    <source>
        <dbReference type="ARBA" id="ARBA00022801"/>
    </source>
</evidence>
<dbReference type="Proteomes" id="UP000539953">
    <property type="component" value="Unassembled WGS sequence"/>
</dbReference>
<evidence type="ECO:0000256" key="8">
    <source>
        <dbReference type="ARBA" id="ARBA00030045"/>
    </source>
</evidence>
<dbReference type="PRINTS" id="PR00923">
    <property type="entry name" value="LACTOPTASE"/>
</dbReference>
<proteinExistence type="inferred from homology"/>
<evidence type="ECO:0000256" key="2">
    <source>
        <dbReference type="ARBA" id="ARBA00010819"/>
    </source>
</evidence>
<sequence length="598" mass="68515">MEYIFEQVWVETPVDTDHDGMLDLIRVLIKRPKSGKVPAVFVANPYMMHCNEDWYDLYDVHKDVQAFPQQSITKADITFDFSVSRTVQPQKPRQTAGFAKTNITPDYTDIECISPLYDHLLERGYASVFSAGLGTRGSQGITLSGSREEILAFRSVIDWLNGRCRAFTNLTDNIEIRADWCTGKVAMSARSYLGTMCIGVGATGVKGLETIIPEAGISNWYEYYRMHGLNLPALGWQGDDIDILAKYCFSRTYDPEDLKQIKPEFEKSQTWFKRHIDRESANYNRFWDERNYLNQLDSFKASALIIQGLNDWNVKPKQAVDLFTGLQARGIESKLYLHRGAHIYTYFLEGAHTVELIDRWLDHYLKGADNGVEKEDAVIIENNLDQKVWETFRQWPVIESRAAFPIDAEGEASFTDGWKNSCFDPQDPKPQAWLDELVLSDSANKLRFLSEPLPENRRISGTIKLTFEAKLDQPTAILSAMLADLGEDDRLNGEADGDEYSHYEFKKVHAPYGVITRGWMNAQNRENDYCKQELKINAYYTYTLDLIPMDYMVRKGHRLALILYGMDAQCTQIPLTECTVTVKQDSIHCMVPIEKGFR</sequence>
<dbReference type="Gene3D" id="3.40.50.1820">
    <property type="entry name" value="alpha/beta hydrolase"/>
    <property type="match status" value="1"/>
</dbReference>
<dbReference type="InterPro" id="IPR000383">
    <property type="entry name" value="Xaa-Pro-like_dom"/>
</dbReference>
<comment type="catalytic activity">
    <reaction evidence="1">
        <text>Hydrolyzes Xaa-Pro-|- bonds to release unblocked, N-terminal dipeptides from substrates including Ala-Pro-|-p-nitroanilide and (sequentially) Tyr-Pro-|-Phe-Pro-|-Gly-Pro-|-Ile.</text>
        <dbReference type="EC" id="3.4.14.11"/>
    </reaction>
</comment>
<evidence type="ECO:0000259" key="9">
    <source>
        <dbReference type="SMART" id="SM00939"/>
    </source>
</evidence>
<evidence type="ECO:0000256" key="7">
    <source>
        <dbReference type="ARBA" id="ARBA00022825"/>
    </source>
</evidence>
<comment type="caution">
    <text evidence="10">The sequence shown here is derived from an EMBL/GenBank/DDBJ whole genome shotgun (WGS) entry which is preliminary data.</text>
</comment>